<evidence type="ECO:0000259" key="2">
    <source>
        <dbReference type="Pfam" id="PF04542"/>
    </source>
</evidence>
<protein>
    <submittedName>
        <fullName evidence="3">Sigma-70 family RNA polymerase sigma factor</fullName>
    </submittedName>
</protein>
<dbReference type="Gene3D" id="1.10.1740.10">
    <property type="match status" value="1"/>
</dbReference>
<dbReference type="NCBIfam" id="TIGR02937">
    <property type="entry name" value="sigma70-ECF"/>
    <property type="match status" value="1"/>
</dbReference>
<dbReference type="InterPro" id="IPR014284">
    <property type="entry name" value="RNA_pol_sigma-70_dom"/>
</dbReference>
<gene>
    <name evidence="3" type="primary">rpoD</name>
    <name evidence="3" type="ORF">RP166_3210</name>
</gene>
<sequence>MLRQKLFKDFLKNKKNLEIRNQLIELHLPLVKKLIYQFKYYPKFLTKEDLYQEGILGLIKALNNYQDLGYDFVTYATPKIKFAINELIRKSHSPSIPQKTTKPNNISFKEEQYKQPNWDKILNPHQLWLKQVKHELLIKKLKTKLSKNEFNVICLSFGISLENNNEPNQQPLTNHAIAQKLNLKLSQIEDLKDNAIRKLNPNIKPNDLLDEFQIKELNEKEQKEEIYKDLKIDLDKDF</sequence>
<dbReference type="GO" id="GO:0006352">
    <property type="term" value="P:DNA-templated transcription initiation"/>
    <property type="evidence" value="ECO:0007669"/>
    <property type="project" value="InterPro"/>
</dbReference>
<comment type="similarity">
    <text evidence="1">Belongs to the sigma-70 factor family.</text>
</comment>
<dbReference type="InterPro" id="IPR007627">
    <property type="entry name" value="RNA_pol_sigma70_r2"/>
</dbReference>
<dbReference type="Pfam" id="PF04542">
    <property type="entry name" value="Sigma70_r2"/>
    <property type="match status" value="1"/>
</dbReference>
<dbReference type="Proteomes" id="UP000509122">
    <property type="component" value="Chromosome"/>
</dbReference>
<dbReference type="InterPro" id="IPR050813">
    <property type="entry name" value="Sigma-70_Factor"/>
</dbReference>
<dbReference type="GO" id="GO:0003700">
    <property type="term" value="F:DNA-binding transcription factor activity"/>
    <property type="evidence" value="ECO:0007669"/>
    <property type="project" value="InterPro"/>
</dbReference>
<dbReference type="InterPro" id="IPR013325">
    <property type="entry name" value="RNA_pol_sigma_r2"/>
</dbReference>
<accession>A0A859I8Y3</accession>
<dbReference type="AlphaFoldDB" id="A0A859I8Y3"/>
<dbReference type="SUPFAM" id="SSF88946">
    <property type="entry name" value="Sigma2 domain of RNA polymerase sigma factors"/>
    <property type="match status" value="1"/>
</dbReference>
<evidence type="ECO:0000313" key="3">
    <source>
        <dbReference type="EMBL" id="QKX95310.1"/>
    </source>
</evidence>
<dbReference type="InterPro" id="IPR013324">
    <property type="entry name" value="RNA_pol_sigma_r3/r4-like"/>
</dbReference>
<proteinExistence type="inferred from homology"/>
<evidence type="ECO:0000256" key="1">
    <source>
        <dbReference type="ARBA" id="ARBA00007788"/>
    </source>
</evidence>
<feature type="domain" description="RNA polymerase sigma-70 region 2" evidence="2">
    <location>
        <begin position="23"/>
        <end position="91"/>
    </location>
</feature>
<dbReference type="PANTHER" id="PTHR30376">
    <property type="entry name" value="SIGMA FACTOR RPOH HEAT SHOCK RELATED"/>
    <property type="match status" value="1"/>
</dbReference>
<reference evidence="3 4" key="1">
    <citation type="submission" date="2020-06" db="EMBL/GenBank/DDBJ databases">
        <title>Complete genome sequence of Candidatus Phytoplasma asteris RP166.</title>
        <authorList>
            <person name="Cho S.-T."/>
            <person name="Zwolinska A."/>
            <person name="Huang W."/>
            <person name="Wouters R."/>
            <person name="Hogenhout S.A."/>
            <person name="Kuo C.-H."/>
        </authorList>
    </citation>
    <scope>NUCLEOTIDE SEQUENCE [LARGE SCALE GENOMIC DNA]</scope>
    <source>
        <strain evidence="3">RP166</strain>
    </source>
</reference>
<dbReference type="EMBL" id="CP055264">
    <property type="protein sequence ID" value="QKX95310.1"/>
    <property type="molecule type" value="Genomic_DNA"/>
</dbReference>
<evidence type="ECO:0000313" key="4">
    <source>
        <dbReference type="Proteomes" id="UP000509122"/>
    </source>
</evidence>
<organism evidence="3 4">
    <name type="scientific">Rapeseed phyllody phytoplasma</name>
    <dbReference type="NCBI Taxonomy" id="2490543"/>
    <lineage>
        <taxon>Bacteria</taxon>
        <taxon>Bacillati</taxon>
        <taxon>Mycoplasmatota</taxon>
        <taxon>Mollicutes</taxon>
        <taxon>Acholeplasmatales</taxon>
        <taxon>Acholeplasmataceae</taxon>
        <taxon>Candidatus Phytoplasma</taxon>
        <taxon>16SrI (Aster yellows group)</taxon>
    </lineage>
</organism>
<dbReference type="PANTHER" id="PTHR30376:SF3">
    <property type="entry name" value="RNA POLYMERASE SIGMA FACTOR RPOH"/>
    <property type="match status" value="1"/>
</dbReference>
<name>A0A859I8Y3_9MOLU</name>
<dbReference type="KEGG" id="rphy:RP166_3210"/>
<dbReference type="SUPFAM" id="SSF88659">
    <property type="entry name" value="Sigma3 and sigma4 domains of RNA polymerase sigma factors"/>
    <property type="match status" value="1"/>
</dbReference>